<protein>
    <submittedName>
        <fullName evidence="1">Uncharacterized protein</fullName>
    </submittedName>
</protein>
<gene>
    <name evidence="1" type="ORF">KI688_004223</name>
</gene>
<dbReference type="EMBL" id="JAHRHY010000016">
    <property type="protein sequence ID" value="KAG9063341.1"/>
    <property type="molecule type" value="Genomic_DNA"/>
</dbReference>
<name>A0A9P8BPW9_9FUNG</name>
<proteinExistence type="predicted"/>
<evidence type="ECO:0000313" key="2">
    <source>
        <dbReference type="Proteomes" id="UP000707451"/>
    </source>
</evidence>
<evidence type="ECO:0000313" key="1">
    <source>
        <dbReference type="EMBL" id="KAG9063341.1"/>
    </source>
</evidence>
<reference evidence="1" key="1">
    <citation type="submission" date="2021-06" db="EMBL/GenBank/DDBJ databases">
        <title>Genome Sequence of Mortierella hyaline Strain SCG-10, a Cold-Adapted, Nitrate-Reducing Fungus Isolated from Soil in Minnesota, USA.</title>
        <authorList>
            <person name="Aldossari N."/>
        </authorList>
    </citation>
    <scope>NUCLEOTIDE SEQUENCE</scope>
    <source>
        <strain evidence="1">SCG-10</strain>
    </source>
</reference>
<accession>A0A9P8BPW9</accession>
<sequence>MDLSSYAIDLSQMRYSDAQDSILDRMWNRDVKKLLNSLLAEDFLWKGADFNELKMVKHLFDPFLKTRISNLKKTGQKKVLHIDLEKVAFLLKDAIDDMARHRVDVAKLKVFGMVMIGTGGVIYSMQPVAGGIYLMKNYALVYAPQFQFDLCVVAGAINTFLNLREELVTAMEIFRASRLDKPTNLTMPSFGTPIRGDDYI</sequence>
<keyword evidence="2" id="KW-1185">Reference proteome</keyword>
<dbReference type="AlphaFoldDB" id="A0A9P8BPW9"/>
<comment type="caution">
    <text evidence="1">The sequence shown here is derived from an EMBL/GenBank/DDBJ whole genome shotgun (WGS) entry which is preliminary data.</text>
</comment>
<dbReference type="OrthoDB" id="2399314at2759"/>
<organism evidence="1 2">
    <name type="scientific">Linnemannia hyalina</name>
    <dbReference type="NCBI Taxonomy" id="64524"/>
    <lineage>
        <taxon>Eukaryota</taxon>
        <taxon>Fungi</taxon>
        <taxon>Fungi incertae sedis</taxon>
        <taxon>Mucoromycota</taxon>
        <taxon>Mortierellomycotina</taxon>
        <taxon>Mortierellomycetes</taxon>
        <taxon>Mortierellales</taxon>
        <taxon>Mortierellaceae</taxon>
        <taxon>Linnemannia</taxon>
    </lineage>
</organism>
<dbReference type="Proteomes" id="UP000707451">
    <property type="component" value="Unassembled WGS sequence"/>
</dbReference>